<evidence type="ECO:0000256" key="13">
    <source>
        <dbReference type="ARBA" id="ARBA00047899"/>
    </source>
</evidence>
<dbReference type="SUPFAM" id="SSF56112">
    <property type="entry name" value="Protein kinase-like (PK-like)"/>
    <property type="match status" value="1"/>
</dbReference>
<evidence type="ECO:0000256" key="9">
    <source>
        <dbReference type="ARBA" id="ARBA00022840"/>
    </source>
</evidence>
<dbReference type="Pfam" id="PF00069">
    <property type="entry name" value="Pkinase"/>
    <property type="match status" value="1"/>
</dbReference>
<comment type="similarity">
    <text evidence="3">Belongs to the protein kinase superfamily. STE Ser/Thr protein kinase family. STE20 subfamily.</text>
</comment>
<feature type="region of interest" description="Disordered" evidence="15">
    <location>
        <begin position="1"/>
        <end position="28"/>
    </location>
</feature>
<dbReference type="PROSITE" id="PS50011">
    <property type="entry name" value="PROTEIN_KINASE_DOM"/>
    <property type="match status" value="1"/>
</dbReference>
<proteinExistence type="inferred from homology"/>
<dbReference type="Gene3D" id="1.10.510.10">
    <property type="entry name" value="Transferase(Phosphotransferase) domain 1"/>
    <property type="match status" value="1"/>
</dbReference>
<evidence type="ECO:0000256" key="4">
    <source>
        <dbReference type="ARBA" id="ARBA00011534"/>
    </source>
</evidence>
<feature type="domain" description="Protein kinase" evidence="16">
    <location>
        <begin position="30"/>
        <end position="297"/>
    </location>
</feature>
<dbReference type="PANTHER" id="PTHR45832:SF22">
    <property type="entry name" value="SERINE_THREONINE-PROTEIN KINASE SAMKA-RELATED"/>
    <property type="match status" value="1"/>
</dbReference>
<sequence>MPTDLQPNKDNRISRFPGTKPGEAGVKRPLADLEAAVQGTKESVQRLQKRPALLPQLSKKAANPWERYQKSFKINQAGSGFIVHANDETFREGVLKAVKTSKGELSKIINSPHRNFVHLHEALYHDGHISFVYEVMDISLAQIFSSPLGRLQLFEVAAFSKEILAGVQHIHDSLKITHGDLTSNNILLSVTGAIKIGTSMLENRDTRDSQEDVQAIGQIIVECLEPSTFLKEGKSLLKDWHSHVSNFVESTKSNSAKKLIKHDFLQLSPGPSCLKPYIRFGREVAAKEVEVIEVRGV</sequence>
<dbReference type="EC" id="2.7.11.1" evidence="5"/>
<dbReference type="GO" id="GO:0005524">
    <property type="term" value="F:ATP binding"/>
    <property type="evidence" value="ECO:0007669"/>
    <property type="project" value="UniProtKB-KW"/>
</dbReference>
<keyword evidence="8" id="KW-0547">Nucleotide-binding</keyword>
<keyword evidence="18" id="KW-1185">Reference proteome</keyword>
<keyword evidence="17" id="KW-0418">Kinase</keyword>
<dbReference type="InterPro" id="IPR008266">
    <property type="entry name" value="Tyr_kinase_AS"/>
</dbReference>
<evidence type="ECO:0000256" key="11">
    <source>
        <dbReference type="ARBA" id="ARBA00030980"/>
    </source>
</evidence>
<gene>
    <name evidence="17" type="ORF">PCAMFM013_S009g000439</name>
</gene>
<accession>A0A0G4PB52</accession>
<evidence type="ECO:0000256" key="12">
    <source>
        <dbReference type="ARBA" id="ARBA00033194"/>
    </source>
</evidence>
<dbReference type="PROSITE" id="PS00109">
    <property type="entry name" value="PROTEIN_KINASE_TYR"/>
    <property type="match status" value="1"/>
</dbReference>
<dbReference type="GO" id="GO:0004674">
    <property type="term" value="F:protein serine/threonine kinase activity"/>
    <property type="evidence" value="ECO:0007669"/>
    <property type="project" value="UniProtKB-EC"/>
</dbReference>
<keyword evidence="10" id="KW-0158">Chromosome</keyword>
<comment type="catalytic activity">
    <reaction evidence="13">
        <text>L-threonyl-[protein] + ATP = O-phospho-L-threonyl-[protein] + ADP + H(+)</text>
        <dbReference type="Rhea" id="RHEA:46608"/>
        <dbReference type="Rhea" id="RHEA-COMP:11060"/>
        <dbReference type="Rhea" id="RHEA-COMP:11605"/>
        <dbReference type="ChEBI" id="CHEBI:15378"/>
        <dbReference type="ChEBI" id="CHEBI:30013"/>
        <dbReference type="ChEBI" id="CHEBI:30616"/>
        <dbReference type="ChEBI" id="CHEBI:61977"/>
        <dbReference type="ChEBI" id="CHEBI:456216"/>
        <dbReference type="EC" id="2.7.11.1"/>
    </reaction>
</comment>
<evidence type="ECO:0000256" key="5">
    <source>
        <dbReference type="ARBA" id="ARBA00012513"/>
    </source>
</evidence>
<keyword evidence="9" id="KW-0067">ATP-binding</keyword>
<dbReference type="GO" id="GO:0000781">
    <property type="term" value="C:chromosome, telomeric region"/>
    <property type="evidence" value="ECO:0007669"/>
    <property type="project" value="UniProtKB-SubCell"/>
</dbReference>
<evidence type="ECO:0000256" key="14">
    <source>
        <dbReference type="ARBA" id="ARBA00048679"/>
    </source>
</evidence>
<dbReference type="EMBL" id="HG793142">
    <property type="protein sequence ID" value="CRL23499.1"/>
    <property type="molecule type" value="Genomic_DNA"/>
</dbReference>
<evidence type="ECO:0000256" key="1">
    <source>
        <dbReference type="ARBA" id="ARBA00003747"/>
    </source>
</evidence>
<comment type="catalytic activity">
    <reaction evidence="14">
        <text>L-seryl-[protein] + ATP = O-phospho-L-seryl-[protein] + ADP + H(+)</text>
        <dbReference type="Rhea" id="RHEA:17989"/>
        <dbReference type="Rhea" id="RHEA-COMP:9863"/>
        <dbReference type="Rhea" id="RHEA-COMP:11604"/>
        <dbReference type="ChEBI" id="CHEBI:15378"/>
        <dbReference type="ChEBI" id="CHEBI:29999"/>
        <dbReference type="ChEBI" id="CHEBI:30616"/>
        <dbReference type="ChEBI" id="CHEBI:83421"/>
        <dbReference type="ChEBI" id="CHEBI:456216"/>
        <dbReference type="EC" id="2.7.11.1"/>
    </reaction>
</comment>
<organism evidence="17 18">
    <name type="scientific">Penicillium camemberti (strain FM 013)</name>
    <dbReference type="NCBI Taxonomy" id="1429867"/>
    <lineage>
        <taxon>Eukaryota</taxon>
        <taxon>Fungi</taxon>
        <taxon>Dikarya</taxon>
        <taxon>Ascomycota</taxon>
        <taxon>Pezizomycotina</taxon>
        <taxon>Eurotiomycetes</taxon>
        <taxon>Eurotiomycetidae</taxon>
        <taxon>Eurotiales</taxon>
        <taxon>Aspergillaceae</taxon>
        <taxon>Penicillium</taxon>
    </lineage>
</organism>
<reference evidence="17 18" key="1">
    <citation type="journal article" date="2014" name="Nat. Commun.">
        <title>Multiple recent horizontal transfers of a large genomic region in cheese making fungi.</title>
        <authorList>
            <person name="Cheeseman K."/>
            <person name="Ropars J."/>
            <person name="Renault P."/>
            <person name="Dupont J."/>
            <person name="Gouzy J."/>
            <person name="Branca A."/>
            <person name="Abraham A.L."/>
            <person name="Ceppi M."/>
            <person name="Conseiller E."/>
            <person name="Debuchy R."/>
            <person name="Malagnac F."/>
            <person name="Goarin A."/>
            <person name="Silar P."/>
            <person name="Lacoste S."/>
            <person name="Sallet E."/>
            <person name="Bensimon A."/>
            <person name="Giraud T."/>
            <person name="Brygoo Y."/>
        </authorList>
    </citation>
    <scope>NUCLEOTIDE SEQUENCE [LARGE SCALE GENOMIC DNA]</scope>
    <source>
        <strain evidence="18">FM 013</strain>
    </source>
</reference>
<dbReference type="PANTHER" id="PTHR45832">
    <property type="entry name" value="SERINE/THREONINE-PROTEIN KINASE SAMKA-RELATED-RELATED"/>
    <property type="match status" value="1"/>
</dbReference>
<name>A0A0G4PB52_PENC3</name>
<dbReference type="InterPro" id="IPR051931">
    <property type="entry name" value="PAK3-like"/>
</dbReference>
<comment type="subunit">
    <text evidence="4">Component of the EKC/KEOPS complex composed of at least BUD32, CGI121, GON7, KAE1 and PCC1; the whole complex dimerizes.</text>
</comment>
<evidence type="ECO:0000256" key="7">
    <source>
        <dbReference type="ARBA" id="ARBA00019973"/>
    </source>
</evidence>
<evidence type="ECO:0000313" key="18">
    <source>
        <dbReference type="Proteomes" id="UP000053732"/>
    </source>
</evidence>
<comment type="function">
    <text evidence="1">Component of the EKC/KEOPS complex that is required for the formation of a threonylcarbamoyl group on adenosine at position 37 (t(6)A37) in tRNAs that read codons beginning with adenine. The complex is probably involved in the transfer of the threonylcarbamoyl moiety of threonylcarbamoyl-AMP (TC-AMP) to the N6 group of A37. BUD32 has ATPase activity in the context of the EKC/KEOPS complex and likely plays a supporting role to the catalytic subunit KAE1. The EKC/KEOPS complex also promotes both telomere uncapping and telomere elongation. The complex is required for efficient recruitment of transcriptional coactivators.</text>
</comment>
<comment type="subcellular location">
    <subcellularLocation>
        <location evidence="2">Chromosome</location>
        <location evidence="2">Telomere</location>
    </subcellularLocation>
</comment>
<evidence type="ECO:0000256" key="2">
    <source>
        <dbReference type="ARBA" id="ARBA00004574"/>
    </source>
</evidence>
<evidence type="ECO:0000259" key="16">
    <source>
        <dbReference type="PROSITE" id="PS50011"/>
    </source>
</evidence>
<evidence type="ECO:0000313" key="17">
    <source>
        <dbReference type="EMBL" id="CRL23499.1"/>
    </source>
</evidence>
<evidence type="ECO:0000256" key="15">
    <source>
        <dbReference type="SAM" id="MobiDB-lite"/>
    </source>
</evidence>
<evidence type="ECO:0000256" key="6">
    <source>
        <dbReference type="ARBA" id="ARBA00013948"/>
    </source>
</evidence>
<evidence type="ECO:0000256" key="10">
    <source>
        <dbReference type="ARBA" id="ARBA00022895"/>
    </source>
</evidence>
<dbReference type="InterPro" id="IPR011009">
    <property type="entry name" value="Kinase-like_dom_sf"/>
</dbReference>
<dbReference type="AlphaFoldDB" id="A0A0G4PB52"/>
<evidence type="ECO:0000256" key="3">
    <source>
        <dbReference type="ARBA" id="ARBA00008874"/>
    </source>
</evidence>
<keyword evidence="10" id="KW-0779">Telomere</keyword>
<dbReference type="InterPro" id="IPR000719">
    <property type="entry name" value="Prot_kinase_dom"/>
</dbReference>
<evidence type="ECO:0000256" key="8">
    <source>
        <dbReference type="ARBA" id="ARBA00022741"/>
    </source>
</evidence>
<dbReference type="SMART" id="SM00220">
    <property type="entry name" value="S_TKc"/>
    <property type="match status" value="1"/>
</dbReference>
<keyword evidence="17" id="KW-0808">Transferase</keyword>
<protein>
    <recommendedName>
        <fullName evidence="7">EKC/KEOPS complex subunit BUD32</fullName>
        <ecNumber evidence="5">2.7.11.1</ecNumber>
    </recommendedName>
    <alternativeName>
        <fullName evidence="11 12">Atypical Serine/threonine protein kinase BUD32</fullName>
    </alternativeName>
    <alternativeName>
        <fullName evidence="6">EKC/KEOPS complex subunit bud32</fullName>
    </alternativeName>
</protein>
<dbReference type="Proteomes" id="UP000053732">
    <property type="component" value="Unassembled WGS sequence"/>
</dbReference>
<dbReference type="STRING" id="1429867.A0A0G4PB52"/>